<feature type="region of interest" description="Disordered" evidence="1">
    <location>
        <begin position="51"/>
        <end position="79"/>
    </location>
</feature>
<evidence type="ECO:0000256" key="1">
    <source>
        <dbReference type="SAM" id="MobiDB-lite"/>
    </source>
</evidence>
<evidence type="ECO:0000313" key="3">
    <source>
        <dbReference type="EMBL" id="MEW9855942.1"/>
    </source>
</evidence>
<dbReference type="Proteomes" id="UP001556118">
    <property type="component" value="Unassembled WGS sequence"/>
</dbReference>
<evidence type="ECO:0000256" key="2">
    <source>
        <dbReference type="SAM" id="Phobius"/>
    </source>
</evidence>
<keyword evidence="2" id="KW-1133">Transmembrane helix</keyword>
<keyword evidence="4" id="KW-1185">Reference proteome</keyword>
<accession>A0ABV3RDM8</accession>
<name>A0ABV3RDM8_9SPHN</name>
<protein>
    <submittedName>
        <fullName evidence="3">Uncharacterized protein</fullName>
    </submittedName>
</protein>
<reference evidence="3 4" key="1">
    <citation type="submission" date="2024-06" db="EMBL/GenBank/DDBJ databases">
        <title>Novosphingobium rhizovicinus M1R2S20.</title>
        <authorList>
            <person name="Sun J.-Q."/>
        </authorList>
    </citation>
    <scope>NUCLEOTIDE SEQUENCE [LARGE SCALE GENOMIC DNA]</scope>
    <source>
        <strain evidence="3 4">M1R2S20</strain>
    </source>
</reference>
<sequence>MKPADRTTGLAAFIATLVAVVLLSKIGGSGADLAIMTGLIGVLGMLAPGLVPSRGNERDTKPSGTPGDPVSVTETDPHP</sequence>
<feature type="transmembrane region" description="Helical" evidence="2">
    <location>
        <begin position="33"/>
        <end position="51"/>
    </location>
</feature>
<dbReference type="RefSeq" id="WP_367774147.1">
    <property type="nucleotide sequence ID" value="NZ_JBFNXR010000048.1"/>
</dbReference>
<comment type="caution">
    <text evidence="3">The sequence shown here is derived from an EMBL/GenBank/DDBJ whole genome shotgun (WGS) entry which is preliminary data.</text>
</comment>
<dbReference type="EMBL" id="JBFNXR010000048">
    <property type="protein sequence ID" value="MEW9855942.1"/>
    <property type="molecule type" value="Genomic_DNA"/>
</dbReference>
<keyword evidence="2" id="KW-0812">Transmembrane</keyword>
<keyword evidence="2" id="KW-0472">Membrane</keyword>
<gene>
    <name evidence="3" type="ORF">ABUH87_12410</name>
</gene>
<organism evidence="3 4">
    <name type="scientific">Novosphingobium rhizovicinum</name>
    <dbReference type="NCBI Taxonomy" id="3228928"/>
    <lineage>
        <taxon>Bacteria</taxon>
        <taxon>Pseudomonadati</taxon>
        <taxon>Pseudomonadota</taxon>
        <taxon>Alphaproteobacteria</taxon>
        <taxon>Sphingomonadales</taxon>
        <taxon>Sphingomonadaceae</taxon>
        <taxon>Novosphingobium</taxon>
    </lineage>
</organism>
<evidence type="ECO:0000313" key="4">
    <source>
        <dbReference type="Proteomes" id="UP001556118"/>
    </source>
</evidence>
<proteinExistence type="predicted"/>